<sequence length="92" mass="9912">MLVDAALGFINHLLAGEAWARDRLKVFAGKTVRLEQGALCLSLAISSNGLFFVATGKQATEDVSITLPSDAPLRALTDRSYAGTWKAIFRCL</sequence>
<dbReference type="EMBL" id="FLQY01000353">
    <property type="protein sequence ID" value="SBT10482.1"/>
    <property type="molecule type" value="Genomic_DNA"/>
</dbReference>
<protein>
    <submittedName>
        <fullName evidence="1">Uncharacterized protein</fullName>
    </submittedName>
</protein>
<dbReference type="Proteomes" id="UP000199600">
    <property type="component" value="Unassembled WGS sequence"/>
</dbReference>
<reference evidence="1 2" key="1">
    <citation type="submission" date="2016-06" db="EMBL/GenBank/DDBJ databases">
        <authorList>
            <person name="Kjaerup R.B."/>
            <person name="Dalgaard T.S."/>
            <person name="Juul-Madsen H.R."/>
        </authorList>
    </citation>
    <scope>NUCLEOTIDE SEQUENCE [LARGE SCALE GENOMIC DNA]</scope>
    <source>
        <strain evidence="1">2</strain>
    </source>
</reference>
<proteinExistence type="predicted"/>
<gene>
    <name evidence="1" type="ORF">PROAA_510001</name>
</gene>
<keyword evidence="2" id="KW-1185">Reference proteome</keyword>
<dbReference type="AlphaFoldDB" id="A0A1A8Y0H5"/>
<name>A0A1A8Y0H5_9RHOO</name>
<accession>A0A1A8Y0H5</accession>
<evidence type="ECO:0000313" key="1">
    <source>
        <dbReference type="EMBL" id="SBT10482.1"/>
    </source>
</evidence>
<evidence type="ECO:0000313" key="2">
    <source>
        <dbReference type="Proteomes" id="UP000199600"/>
    </source>
</evidence>
<organism evidence="1 2">
    <name type="scientific">Candidatus Propionivibrio aalborgensis</name>
    <dbReference type="NCBI Taxonomy" id="1860101"/>
    <lineage>
        <taxon>Bacteria</taxon>
        <taxon>Pseudomonadati</taxon>
        <taxon>Pseudomonadota</taxon>
        <taxon>Betaproteobacteria</taxon>
        <taxon>Rhodocyclales</taxon>
        <taxon>Rhodocyclaceae</taxon>
        <taxon>Propionivibrio</taxon>
    </lineage>
</organism>